<comment type="caution">
    <text evidence="1">The sequence shown here is derived from an EMBL/GenBank/DDBJ whole genome shotgun (WGS) entry which is preliminary data.</text>
</comment>
<sequence>MSTDTDARHVDVVAVRHDGRAPAGPTTVLRLLWLLPPDWTCKPEVAADRVRLRITPGPRTGLTAVHHALSAAFTDTALRGWSHRTLP</sequence>
<evidence type="ECO:0000313" key="2">
    <source>
        <dbReference type="Proteomes" id="UP000664109"/>
    </source>
</evidence>
<organism evidence="1 2">
    <name type="scientific">Streptomyces zhihengii</name>
    <dbReference type="NCBI Taxonomy" id="1818004"/>
    <lineage>
        <taxon>Bacteria</taxon>
        <taxon>Bacillati</taxon>
        <taxon>Actinomycetota</taxon>
        <taxon>Actinomycetes</taxon>
        <taxon>Kitasatosporales</taxon>
        <taxon>Streptomycetaceae</taxon>
        <taxon>Streptomyces</taxon>
    </lineage>
</organism>
<dbReference type="EMBL" id="JAFEJA010000001">
    <property type="protein sequence ID" value="MBM9619353.1"/>
    <property type="molecule type" value="Genomic_DNA"/>
</dbReference>
<gene>
    <name evidence="1" type="ORF">JE024_11555</name>
</gene>
<dbReference type="Proteomes" id="UP000664109">
    <property type="component" value="Unassembled WGS sequence"/>
</dbReference>
<evidence type="ECO:0000313" key="1">
    <source>
        <dbReference type="EMBL" id="MBM9619353.1"/>
    </source>
</evidence>
<proteinExistence type="predicted"/>
<reference evidence="1 2" key="1">
    <citation type="journal article" date="2016" name="Arch. Microbiol.">
        <title>Streptomyces zhihengii sp. nov., isolated from rhizospheric soil of Psammosilene tunicoides.</title>
        <authorList>
            <person name="Huang M.J."/>
            <person name="Fei J.J."/>
            <person name="Salam N."/>
            <person name="Kim C.J."/>
            <person name="Hozzein W.N."/>
            <person name="Xiao M."/>
            <person name="Huang H.Q."/>
            <person name="Li W.J."/>
        </authorList>
    </citation>
    <scope>NUCLEOTIDE SEQUENCE [LARGE SCALE GENOMIC DNA]</scope>
    <source>
        <strain evidence="1 2">YIM T102</strain>
    </source>
</reference>
<name>A0ABS2UQK2_9ACTN</name>
<keyword evidence="2" id="KW-1185">Reference proteome</keyword>
<accession>A0ABS2UQK2</accession>
<protein>
    <submittedName>
        <fullName evidence="1">Uncharacterized protein</fullName>
    </submittedName>
</protein>